<dbReference type="EMBL" id="AYYX01000024">
    <property type="protein sequence ID" value="KRM88699.1"/>
    <property type="molecule type" value="Genomic_DNA"/>
</dbReference>
<reference evidence="2 3" key="1">
    <citation type="journal article" date="2015" name="Genome Announc.">
        <title>Expanding the biotechnology potential of lactobacilli through comparative genomics of 213 strains and associated genera.</title>
        <authorList>
            <person name="Sun Z."/>
            <person name="Harris H.M."/>
            <person name="McCann A."/>
            <person name="Guo C."/>
            <person name="Argimon S."/>
            <person name="Zhang W."/>
            <person name="Yang X."/>
            <person name="Jeffery I.B."/>
            <person name="Cooney J.C."/>
            <person name="Kagawa T.F."/>
            <person name="Liu W."/>
            <person name="Song Y."/>
            <person name="Salvetti E."/>
            <person name="Wrobel A."/>
            <person name="Rasinkangas P."/>
            <person name="Parkhill J."/>
            <person name="Rea M.C."/>
            <person name="O'Sullivan O."/>
            <person name="Ritari J."/>
            <person name="Douillard F.P."/>
            <person name="Paul Ross R."/>
            <person name="Yang R."/>
            <person name="Briner A.E."/>
            <person name="Felis G.E."/>
            <person name="de Vos W.M."/>
            <person name="Barrangou R."/>
            <person name="Klaenhammer T.R."/>
            <person name="Caufield P.W."/>
            <person name="Cui Y."/>
            <person name="Zhang H."/>
            <person name="O'Toole P.W."/>
        </authorList>
    </citation>
    <scope>NUCLEOTIDE SEQUENCE [LARGE SCALE GENOMIC DNA]</scope>
    <source>
        <strain evidence="2 3">DSM 20605</strain>
    </source>
</reference>
<sequence length="251" mass="29019">MKIIISPAKKMLSAPDDFVIQGLPVFLKQTQQLLTWMQSLSYQQLKNVWQCSDRLTKINYQSLKEISLTQALTPAIMAYNGIQFQAMGPEVFSQPALDQVAADLYILSGFYGVLHAFDGIQPYRLEMRAKININGYQTLYQYWGDRLYHQVFQTQEPVINLASKEYAQTIEKYLQPGDRLVTCSFKQFSQGKYRQLATAAKRARGNMVRFIVENQLRQVKALKDFNLEGYQYQPKLSSKNNLVFVKENGWK</sequence>
<comment type="similarity">
    <text evidence="1">Belongs to the UPF0246 family.</text>
</comment>
<comment type="caution">
    <text evidence="2">The sequence shown here is derived from an EMBL/GenBank/DDBJ whole genome shotgun (WGS) entry which is preliminary data.</text>
</comment>
<protein>
    <recommendedName>
        <fullName evidence="1">UPF0246 protein FD21_GL000897</fullName>
    </recommendedName>
</protein>
<dbReference type="STRING" id="1133569.FD21_GL000897"/>
<dbReference type="eggNOG" id="COG3022">
    <property type="taxonomic scope" value="Bacteria"/>
</dbReference>
<dbReference type="PANTHER" id="PTHR30283">
    <property type="entry name" value="PEROXIDE STRESS RESPONSE PROTEIN YAAA"/>
    <property type="match status" value="1"/>
</dbReference>
<dbReference type="InterPro" id="IPR005583">
    <property type="entry name" value="YaaA"/>
</dbReference>
<dbReference type="RefSeq" id="WP_010580950.1">
    <property type="nucleotide sequence ID" value="NZ_AHYZ01000136.1"/>
</dbReference>
<proteinExistence type="inferred from homology"/>
<dbReference type="PANTHER" id="PTHR30283:SF4">
    <property type="entry name" value="PEROXIDE STRESS RESISTANCE PROTEIN YAAA"/>
    <property type="match status" value="1"/>
</dbReference>
<evidence type="ECO:0000313" key="2">
    <source>
        <dbReference type="EMBL" id="KRM88699.1"/>
    </source>
</evidence>
<dbReference type="NCBIfam" id="NF002543">
    <property type="entry name" value="PRK02101.1-4"/>
    <property type="match status" value="1"/>
</dbReference>
<dbReference type="HAMAP" id="MF_00652">
    <property type="entry name" value="UPF0246"/>
    <property type="match status" value="1"/>
</dbReference>
<accession>A0A0R2CJT9</accession>
<organism evidence="2 3">
    <name type="scientific">Liquorilactobacillus vini DSM 20605</name>
    <dbReference type="NCBI Taxonomy" id="1133569"/>
    <lineage>
        <taxon>Bacteria</taxon>
        <taxon>Bacillati</taxon>
        <taxon>Bacillota</taxon>
        <taxon>Bacilli</taxon>
        <taxon>Lactobacillales</taxon>
        <taxon>Lactobacillaceae</taxon>
        <taxon>Liquorilactobacillus</taxon>
    </lineage>
</organism>
<dbReference type="Pfam" id="PF03883">
    <property type="entry name" value="H2O2_YaaD"/>
    <property type="match status" value="1"/>
</dbReference>
<gene>
    <name evidence="2" type="ORF">FD21_GL000897</name>
</gene>
<evidence type="ECO:0000313" key="3">
    <source>
        <dbReference type="Proteomes" id="UP000051576"/>
    </source>
</evidence>
<dbReference type="OrthoDB" id="9777133at2"/>
<evidence type="ECO:0000256" key="1">
    <source>
        <dbReference type="HAMAP-Rule" id="MF_00652"/>
    </source>
</evidence>
<dbReference type="Proteomes" id="UP000051576">
    <property type="component" value="Unassembled WGS sequence"/>
</dbReference>
<dbReference type="GO" id="GO:0033194">
    <property type="term" value="P:response to hydroperoxide"/>
    <property type="evidence" value="ECO:0007669"/>
    <property type="project" value="TreeGrafter"/>
</dbReference>
<dbReference type="PATRIC" id="fig|1133569.4.peg.995"/>
<keyword evidence="3" id="KW-1185">Reference proteome</keyword>
<dbReference type="GO" id="GO:0005829">
    <property type="term" value="C:cytosol"/>
    <property type="evidence" value="ECO:0007669"/>
    <property type="project" value="TreeGrafter"/>
</dbReference>
<name>A0A0R2CJT9_9LACO</name>
<dbReference type="AlphaFoldDB" id="A0A0R2CJT9"/>